<accession>A0A2W7NNT3</accession>
<comment type="caution">
    <text evidence="1">The sequence shown here is derived from an EMBL/GenBank/DDBJ whole genome shotgun (WGS) entry which is preliminary data.</text>
</comment>
<name>A0A2W7NNT3_9RHOB</name>
<gene>
    <name evidence="1" type="ORF">LX81_00259</name>
</gene>
<dbReference type="RefSeq" id="WP_111535465.1">
    <property type="nucleotide sequence ID" value="NZ_QKZL01000001.1"/>
</dbReference>
<organism evidence="1 2">
    <name type="scientific">Palleronia aestuarii</name>
    <dbReference type="NCBI Taxonomy" id="568105"/>
    <lineage>
        <taxon>Bacteria</taxon>
        <taxon>Pseudomonadati</taxon>
        <taxon>Pseudomonadota</taxon>
        <taxon>Alphaproteobacteria</taxon>
        <taxon>Rhodobacterales</taxon>
        <taxon>Roseobacteraceae</taxon>
        <taxon>Palleronia</taxon>
    </lineage>
</organism>
<protein>
    <submittedName>
        <fullName evidence="1">Uncharacterized protein</fullName>
    </submittedName>
</protein>
<dbReference type="Proteomes" id="UP000248916">
    <property type="component" value="Unassembled WGS sequence"/>
</dbReference>
<proteinExistence type="predicted"/>
<dbReference type="AlphaFoldDB" id="A0A2W7NNT3"/>
<dbReference type="EMBL" id="QKZL01000001">
    <property type="protein sequence ID" value="PZX19797.1"/>
    <property type="molecule type" value="Genomic_DNA"/>
</dbReference>
<sequence length="108" mass="11932">MNAFDARPIARRNPPIRVAPFSARATDHVSCKRLWGAVLLENLREHFKAGRKNGATVDGWPSTYGFGEVCTLAGVDPPIVRDWIAAQWREPRPGAALFSQSAKMRTDG</sequence>
<reference evidence="1 2" key="1">
    <citation type="submission" date="2018-06" db="EMBL/GenBank/DDBJ databases">
        <title>Genomic Encyclopedia of Archaeal and Bacterial Type Strains, Phase II (KMG-II): from individual species to whole genera.</title>
        <authorList>
            <person name="Goeker M."/>
        </authorList>
    </citation>
    <scope>NUCLEOTIDE SEQUENCE [LARGE SCALE GENOMIC DNA]</scope>
    <source>
        <strain evidence="1 2">DSM 22009</strain>
    </source>
</reference>
<evidence type="ECO:0000313" key="2">
    <source>
        <dbReference type="Proteomes" id="UP000248916"/>
    </source>
</evidence>
<keyword evidence="2" id="KW-1185">Reference proteome</keyword>
<evidence type="ECO:0000313" key="1">
    <source>
        <dbReference type="EMBL" id="PZX19797.1"/>
    </source>
</evidence>